<dbReference type="HOGENOM" id="CLU_134601_0_0_1"/>
<dbReference type="STRING" id="7260.B4NEL9"/>
<evidence type="ECO:0000313" key="3">
    <source>
        <dbReference type="Proteomes" id="UP000007798"/>
    </source>
</evidence>
<proteinExistence type="predicted"/>
<dbReference type="FunCoup" id="B4NEL9">
    <property type="interactions" value="2"/>
</dbReference>
<protein>
    <submittedName>
        <fullName evidence="2">Uncharacterized protein</fullName>
    </submittedName>
</protein>
<dbReference type="PhylomeDB" id="B4NEL9"/>
<accession>B4NEL9</accession>
<dbReference type="OrthoDB" id="8192785at2759"/>
<keyword evidence="3" id="KW-1185">Reference proteome</keyword>
<gene>
    <name evidence="2" type="primary">Dwil\GK25257</name>
    <name evidence="2" type="ORF">Dwil_GK25257</name>
</gene>
<feature type="signal peptide" evidence="1">
    <location>
        <begin position="1"/>
        <end position="23"/>
    </location>
</feature>
<dbReference type="InterPro" id="IPR031734">
    <property type="entry name" value="MBF2"/>
</dbReference>
<organism evidence="2 3">
    <name type="scientific">Drosophila willistoni</name>
    <name type="common">Fruit fly</name>
    <dbReference type="NCBI Taxonomy" id="7260"/>
    <lineage>
        <taxon>Eukaryota</taxon>
        <taxon>Metazoa</taxon>
        <taxon>Ecdysozoa</taxon>
        <taxon>Arthropoda</taxon>
        <taxon>Hexapoda</taxon>
        <taxon>Insecta</taxon>
        <taxon>Pterygota</taxon>
        <taxon>Neoptera</taxon>
        <taxon>Endopterygota</taxon>
        <taxon>Diptera</taxon>
        <taxon>Brachycera</taxon>
        <taxon>Muscomorpha</taxon>
        <taxon>Ephydroidea</taxon>
        <taxon>Drosophilidae</taxon>
        <taxon>Drosophila</taxon>
        <taxon>Sophophora</taxon>
    </lineage>
</organism>
<dbReference type="OMA" id="MCKLSLC"/>
<reference evidence="2 3" key="1">
    <citation type="journal article" date="2007" name="Nature">
        <title>Evolution of genes and genomes on the Drosophila phylogeny.</title>
        <authorList>
            <consortium name="Drosophila 12 Genomes Consortium"/>
            <person name="Clark A.G."/>
            <person name="Eisen M.B."/>
            <person name="Smith D.R."/>
            <person name="Bergman C.M."/>
            <person name="Oliver B."/>
            <person name="Markow T.A."/>
            <person name="Kaufman T.C."/>
            <person name="Kellis M."/>
            <person name="Gelbart W."/>
            <person name="Iyer V.N."/>
            <person name="Pollard D.A."/>
            <person name="Sackton T.B."/>
            <person name="Larracuente A.M."/>
            <person name="Singh N.D."/>
            <person name="Abad J.P."/>
            <person name="Abt D.N."/>
            <person name="Adryan B."/>
            <person name="Aguade M."/>
            <person name="Akashi H."/>
            <person name="Anderson W.W."/>
            <person name="Aquadro C.F."/>
            <person name="Ardell D.H."/>
            <person name="Arguello R."/>
            <person name="Artieri C.G."/>
            <person name="Barbash D.A."/>
            <person name="Barker D."/>
            <person name="Barsanti P."/>
            <person name="Batterham P."/>
            <person name="Batzoglou S."/>
            <person name="Begun D."/>
            <person name="Bhutkar A."/>
            <person name="Blanco E."/>
            <person name="Bosak S.A."/>
            <person name="Bradley R.K."/>
            <person name="Brand A.D."/>
            <person name="Brent M.R."/>
            <person name="Brooks A.N."/>
            <person name="Brown R.H."/>
            <person name="Butlin R.K."/>
            <person name="Caggese C."/>
            <person name="Calvi B.R."/>
            <person name="Bernardo de Carvalho A."/>
            <person name="Caspi A."/>
            <person name="Castrezana S."/>
            <person name="Celniker S.E."/>
            <person name="Chang J.L."/>
            <person name="Chapple C."/>
            <person name="Chatterji S."/>
            <person name="Chinwalla A."/>
            <person name="Civetta A."/>
            <person name="Clifton S.W."/>
            <person name="Comeron J.M."/>
            <person name="Costello J.C."/>
            <person name="Coyne J.A."/>
            <person name="Daub J."/>
            <person name="David R.G."/>
            <person name="Delcher A.L."/>
            <person name="Delehaunty K."/>
            <person name="Do C.B."/>
            <person name="Ebling H."/>
            <person name="Edwards K."/>
            <person name="Eickbush T."/>
            <person name="Evans J.D."/>
            <person name="Filipski A."/>
            <person name="Findeiss S."/>
            <person name="Freyhult E."/>
            <person name="Fulton L."/>
            <person name="Fulton R."/>
            <person name="Garcia A.C."/>
            <person name="Gardiner A."/>
            <person name="Garfield D.A."/>
            <person name="Garvin B.E."/>
            <person name="Gibson G."/>
            <person name="Gilbert D."/>
            <person name="Gnerre S."/>
            <person name="Godfrey J."/>
            <person name="Good R."/>
            <person name="Gotea V."/>
            <person name="Gravely B."/>
            <person name="Greenberg A.J."/>
            <person name="Griffiths-Jones S."/>
            <person name="Gross S."/>
            <person name="Guigo R."/>
            <person name="Gustafson E.A."/>
            <person name="Haerty W."/>
            <person name="Hahn M.W."/>
            <person name="Halligan D.L."/>
            <person name="Halpern A.L."/>
            <person name="Halter G.M."/>
            <person name="Han M.V."/>
            <person name="Heger A."/>
            <person name="Hillier L."/>
            <person name="Hinrichs A.S."/>
            <person name="Holmes I."/>
            <person name="Hoskins R.A."/>
            <person name="Hubisz M.J."/>
            <person name="Hultmark D."/>
            <person name="Huntley M.A."/>
            <person name="Jaffe D.B."/>
            <person name="Jagadeeshan S."/>
            <person name="Jeck W.R."/>
            <person name="Johnson J."/>
            <person name="Jones C.D."/>
            <person name="Jordan W.C."/>
            <person name="Karpen G.H."/>
            <person name="Kataoka E."/>
            <person name="Keightley P.D."/>
            <person name="Kheradpour P."/>
            <person name="Kirkness E.F."/>
            <person name="Koerich L.B."/>
            <person name="Kristiansen K."/>
            <person name="Kudrna D."/>
            <person name="Kulathinal R.J."/>
            <person name="Kumar S."/>
            <person name="Kwok R."/>
            <person name="Lander E."/>
            <person name="Langley C.H."/>
            <person name="Lapoint R."/>
            <person name="Lazzaro B.P."/>
            <person name="Lee S.J."/>
            <person name="Levesque L."/>
            <person name="Li R."/>
            <person name="Lin C.F."/>
            <person name="Lin M.F."/>
            <person name="Lindblad-Toh K."/>
            <person name="Llopart A."/>
            <person name="Long M."/>
            <person name="Low L."/>
            <person name="Lozovsky E."/>
            <person name="Lu J."/>
            <person name="Luo M."/>
            <person name="Machado C.A."/>
            <person name="Makalowski W."/>
            <person name="Marzo M."/>
            <person name="Matsuda M."/>
            <person name="Matzkin L."/>
            <person name="McAllister B."/>
            <person name="McBride C.S."/>
            <person name="McKernan B."/>
            <person name="McKernan K."/>
            <person name="Mendez-Lago M."/>
            <person name="Minx P."/>
            <person name="Mollenhauer M.U."/>
            <person name="Montooth K."/>
            <person name="Mount S.M."/>
            <person name="Mu X."/>
            <person name="Myers E."/>
            <person name="Negre B."/>
            <person name="Newfeld S."/>
            <person name="Nielsen R."/>
            <person name="Noor M.A."/>
            <person name="O'Grady P."/>
            <person name="Pachter L."/>
            <person name="Papaceit M."/>
            <person name="Parisi M.J."/>
            <person name="Parisi M."/>
            <person name="Parts L."/>
            <person name="Pedersen J.S."/>
            <person name="Pesole G."/>
            <person name="Phillippy A.M."/>
            <person name="Ponting C.P."/>
            <person name="Pop M."/>
            <person name="Porcelli D."/>
            <person name="Powell J.R."/>
            <person name="Prohaska S."/>
            <person name="Pruitt K."/>
            <person name="Puig M."/>
            <person name="Quesneville H."/>
            <person name="Ram K.R."/>
            <person name="Rand D."/>
            <person name="Rasmussen M.D."/>
            <person name="Reed L.K."/>
            <person name="Reenan R."/>
            <person name="Reily A."/>
            <person name="Remington K.A."/>
            <person name="Rieger T.T."/>
            <person name="Ritchie M.G."/>
            <person name="Robin C."/>
            <person name="Rogers Y.H."/>
            <person name="Rohde C."/>
            <person name="Rozas J."/>
            <person name="Rubenfield M.J."/>
            <person name="Ruiz A."/>
            <person name="Russo S."/>
            <person name="Salzberg S.L."/>
            <person name="Sanchez-Gracia A."/>
            <person name="Saranga D.J."/>
            <person name="Sato H."/>
            <person name="Schaeffer S.W."/>
            <person name="Schatz M.C."/>
            <person name="Schlenke T."/>
            <person name="Schwartz R."/>
            <person name="Segarra C."/>
            <person name="Singh R.S."/>
            <person name="Sirot L."/>
            <person name="Sirota M."/>
            <person name="Sisneros N.B."/>
            <person name="Smith C.D."/>
            <person name="Smith T.F."/>
            <person name="Spieth J."/>
            <person name="Stage D.E."/>
            <person name="Stark A."/>
            <person name="Stephan W."/>
            <person name="Strausberg R.L."/>
            <person name="Strempel S."/>
            <person name="Sturgill D."/>
            <person name="Sutton G."/>
            <person name="Sutton G.G."/>
            <person name="Tao W."/>
            <person name="Teichmann S."/>
            <person name="Tobari Y.N."/>
            <person name="Tomimura Y."/>
            <person name="Tsolas J.M."/>
            <person name="Valente V.L."/>
            <person name="Venter E."/>
            <person name="Venter J.C."/>
            <person name="Vicario S."/>
            <person name="Vieira F.G."/>
            <person name="Vilella A.J."/>
            <person name="Villasante A."/>
            <person name="Walenz B."/>
            <person name="Wang J."/>
            <person name="Wasserman M."/>
            <person name="Watts T."/>
            <person name="Wilson D."/>
            <person name="Wilson R.K."/>
            <person name="Wing R.A."/>
            <person name="Wolfner M.F."/>
            <person name="Wong A."/>
            <person name="Wong G.K."/>
            <person name="Wu C.I."/>
            <person name="Wu G."/>
            <person name="Yamamoto D."/>
            <person name="Yang H.P."/>
            <person name="Yang S.P."/>
            <person name="Yorke J.A."/>
            <person name="Yoshida K."/>
            <person name="Zdobnov E."/>
            <person name="Zhang P."/>
            <person name="Zhang Y."/>
            <person name="Zimin A.V."/>
            <person name="Baldwin J."/>
            <person name="Abdouelleil A."/>
            <person name="Abdulkadir J."/>
            <person name="Abebe A."/>
            <person name="Abera B."/>
            <person name="Abreu J."/>
            <person name="Acer S.C."/>
            <person name="Aftuck L."/>
            <person name="Alexander A."/>
            <person name="An P."/>
            <person name="Anderson E."/>
            <person name="Anderson S."/>
            <person name="Arachi H."/>
            <person name="Azer M."/>
            <person name="Bachantsang P."/>
            <person name="Barry A."/>
            <person name="Bayul T."/>
            <person name="Berlin A."/>
            <person name="Bessette D."/>
            <person name="Bloom T."/>
            <person name="Blye J."/>
            <person name="Boguslavskiy L."/>
            <person name="Bonnet C."/>
            <person name="Boukhgalter B."/>
            <person name="Bourzgui I."/>
            <person name="Brown A."/>
            <person name="Cahill P."/>
            <person name="Channer S."/>
            <person name="Cheshatsang Y."/>
            <person name="Chuda L."/>
            <person name="Citroen M."/>
            <person name="Collymore A."/>
            <person name="Cooke P."/>
            <person name="Costello M."/>
            <person name="D'Aco K."/>
            <person name="Daza R."/>
            <person name="De Haan G."/>
            <person name="DeGray S."/>
            <person name="DeMaso C."/>
            <person name="Dhargay N."/>
            <person name="Dooley K."/>
            <person name="Dooley E."/>
            <person name="Doricent M."/>
            <person name="Dorje P."/>
            <person name="Dorjee K."/>
            <person name="Dupes A."/>
            <person name="Elong R."/>
            <person name="Falk J."/>
            <person name="Farina A."/>
            <person name="Faro S."/>
            <person name="Ferguson D."/>
            <person name="Fisher S."/>
            <person name="Foley C.D."/>
            <person name="Franke A."/>
            <person name="Friedrich D."/>
            <person name="Gadbois L."/>
            <person name="Gearin G."/>
            <person name="Gearin C.R."/>
            <person name="Giannoukos G."/>
            <person name="Goode T."/>
            <person name="Graham J."/>
            <person name="Grandbois E."/>
            <person name="Grewal S."/>
            <person name="Gyaltsen K."/>
            <person name="Hafez N."/>
            <person name="Hagos B."/>
            <person name="Hall J."/>
            <person name="Henson C."/>
            <person name="Hollinger A."/>
            <person name="Honan T."/>
            <person name="Huard M.D."/>
            <person name="Hughes L."/>
            <person name="Hurhula B."/>
            <person name="Husby M.E."/>
            <person name="Kamat A."/>
            <person name="Kanga B."/>
            <person name="Kashin S."/>
            <person name="Khazanovich D."/>
            <person name="Kisner P."/>
            <person name="Lance K."/>
            <person name="Lara M."/>
            <person name="Lee W."/>
            <person name="Lennon N."/>
            <person name="Letendre F."/>
            <person name="LeVine R."/>
            <person name="Lipovsky A."/>
            <person name="Liu X."/>
            <person name="Liu J."/>
            <person name="Liu S."/>
            <person name="Lokyitsang T."/>
            <person name="Lokyitsang Y."/>
            <person name="Lubonja R."/>
            <person name="Lui A."/>
            <person name="MacDonald P."/>
            <person name="Magnisalis V."/>
            <person name="Maru K."/>
            <person name="Matthews C."/>
            <person name="McCusker W."/>
            <person name="McDonough S."/>
            <person name="Mehta T."/>
            <person name="Meldrim J."/>
            <person name="Meneus L."/>
            <person name="Mihai O."/>
            <person name="Mihalev A."/>
            <person name="Mihova T."/>
            <person name="Mittelman R."/>
            <person name="Mlenga V."/>
            <person name="Montmayeur A."/>
            <person name="Mulrain L."/>
            <person name="Navidi A."/>
            <person name="Naylor J."/>
            <person name="Negash T."/>
            <person name="Nguyen T."/>
            <person name="Nguyen N."/>
            <person name="Nicol R."/>
            <person name="Norbu C."/>
            <person name="Norbu N."/>
            <person name="Novod N."/>
            <person name="O'Neill B."/>
            <person name="Osman S."/>
            <person name="Markiewicz E."/>
            <person name="Oyono O.L."/>
            <person name="Patti C."/>
            <person name="Phunkhang P."/>
            <person name="Pierre F."/>
            <person name="Priest M."/>
            <person name="Raghuraman S."/>
            <person name="Rege F."/>
            <person name="Reyes R."/>
            <person name="Rise C."/>
            <person name="Rogov P."/>
            <person name="Ross K."/>
            <person name="Ryan E."/>
            <person name="Settipalli S."/>
            <person name="Shea T."/>
            <person name="Sherpa N."/>
            <person name="Shi L."/>
            <person name="Shih D."/>
            <person name="Sparrow T."/>
            <person name="Spaulding J."/>
            <person name="Stalker J."/>
            <person name="Stange-Thomann N."/>
            <person name="Stavropoulos S."/>
            <person name="Stone C."/>
            <person name="Strader C."/>
            <person name="Tesfaye S."/>
            <person name="Thomson T."/>
            <person name="Thoulutsang Y."/>
            <person name="Thoulutsang D."/>
            <person name="Topham K."/>
            <person name="Topping I."/>
            <person name="Tsamla T."/>
            <person name="Vassiliev H."/>
            <person name="Vo A."/>
            <person name="Wangchuk T."/>
            <person name="Wangdi T."/>
            <person name="Weiand M."/>
            <person name="Wilkinson J."/>
            <person name="Wilson A."/>
            <person name="Yadav S."/>
            <person name="Young G."/>
            <person name="Yu Q."/>
            <person name="Zembek L."/>
            <person name="Zhong D."/>
            <person name="Zimmer A."/>
            <person name="Zwirko Z."/>
            <person name="Jaffe D.B."/>
            <person name="Alvarez P."/>
            <person name="Brockman W."/>
            <person name="Butler J."/>
            <person name="Chin C."/>
            <person name="Gnerre S."/>
            <person name="Grabherr M."/>
            <person name="Kleber M."/>
            <person name="Mauceli E."/>
            <person name="MacCallum I."/>
        </authorList>
    </citation>
    <scope>NUCLEOTIDE SEQUENCE [LARGE SCALE GENOMIC DNA]</scope>
    <source>
        <strain evidence="3">Tucson 14030-0811.24</strain>
    </source>
</reference>
<evidence type="ECO:0000313" key="2">
    <source>
        <dbReference type="EMBL" id="EDW82188.1"/>
    </source>
</evidence>
<dbReference type="AlphaFoldDB" id="B4NEL9"/>
<dbReference type="Proteomes" id="UP000007798">
    <property type="component" value="Unassembled WGS sequence"/>
</dbReference>
<dbReference type="EMBL" id="CH964239">
    <property type="protein sequence ID" value="EDW82188.1"/>
    <property type="molecule type" value="Genomic_DNA"/>
</dbReference>
<evidence type="ECO:0000256" key="1">
    <source>
        <dbReference type="SAM" id="SignalP"/>
    </source>
</evidence>
<keyword evidence="1" id="KW-0732">Signal</keyword>
<dbReference type="eggNOG" id="ENOG502TG4M">
    <property type="taxonomic scope" value="Eukaryota"/>
</dbReference>
<dbReference type="InParanoid" id="B4NEL9"/>
<feature type="chain" id="PRO_5002816214" evidence="1">
    <location>
        <begin position="24"/>
        <end position="169"/>
    </location>
</feature>
<dbReference type="KEGG" id="dwi:6648809"/>
<dbReference type="Pfam" id="PF15868">
    <property type="entry name" value="MBF2"/>
    <property type="match status" value="1"/>
</dbReference>
<sequence>MCKLSLFLLLAVFGCLLVSGSQAGRLGSRDANTNEVSLRDITVVKDVRAFAAKHPGLKMQRLTKHPEARSSTQSVRYSLGARISGDRLVAQGADVFSYPSVKDVSLQLTYPESGTGAVVTYVELICSQDNTEGNAYVVAGGIGQRFISIVLEANQTKNFSYQAQYYGTD</sequence>
<name>B4NEL9_DROWI</name>
<dbReference type="PROSITE" id="PS51257">
    <property type="entry name" value="PROKAR_LIPOPROTEIN"/>
    <property type="match status" value="1"/>
</dbReference>